<evidence type="ECO:0000256" key="2">
    <source>
        <dbReference type="SAM" id="Phobius"/>
    </source>
</evidence>
<dbReference type="EMBL" id="FOAD01000001">
    <property type="protein sequence ID" value="SEK27379.1"/>
    <property type="molecule type" value="Genomic_DNA"/>
</dbReference>
<dbReference type="Pfam" id="PF24379">
    <property type="entry name" value="DUF7535"/>
    <property type="match status" value="1"/>
</dbReference>
<dbReference type="OrthoDB" id="214423at2157"/>
<dbReference type="Proteomes" id="UP000183894">
    <property type="component" value="Unassembled WGS sequence"/>
</dbReference>
<organism evidence="3 4">
    <name type="scientific">Haloferax larsenii</name>
    <dbReference type="NCBI Taxonomy" id="302484"/>
    <lineage>
        <taxon>Archaea</taxon>
        <taxon>Methanobacteriati</taxon>
        <taxon>Methanobacteriota</taxon>
        <taxon>Stenosarchaea group</taxon>
        <taxon>Halobacteria</taxon>
        <taxon>Halobacteriales</taxon>
        <taxon>Haloferacaceae</taxon>
        <taxon>Haloferax</taxon>
    </lineage>
</organism>
<keyword evidence="2" id="KW-1133">Transmembrane helix</keyword>
<keyword evidence="2" id="KW-0812">Transmembrane</keyword>
<evidence type="ECO:0000313" key="4">
    <source>
        <dbReference type="Proteomes" id="UP000183894"/>
    </source>
</evidence>
<evidence type="ECO:0000256" key="1">
    <source>
        <dbReference type="SAM" id="MobiDB-lite"/>
    </source>
</evidence>
<dbReference type="InterPro" id="IPR055957">
    <property type="entry name" value="DUF7535"/>
</dbReference>
<keyword evidence="2" id="KW-0472">Membrane</keyword>
<feature type="transmembrane region" description="Helical" evidence="2">
    <location>
        <begin position="35"/>
        <end position="59"/>
    </location>
</feature>
<proteinExistence type="predicted"/>
<reference evidence="3 4" key="1">
    <citation type="submission" date="2016-10" db="EMBL/GenBank/DDBJ databases">
        <authorList>
            <person name="de Groot N.N."/>
        </authorList>
    </citation>
    <scope>NUCLEOTIDE SEQUENCE [LARGE SCALE GENOMIC DNA]</scope>
    <source>
        <strain evidence="3 4">CDM_5</strain>
    </source>
</reference>
<dbReference type="AlphaFoldDB" id="A0A1H7FN11"/>
<gene>
    <name evidence="3" type="ORF">SAMN04488691_10168</name>
</gene>
<accession>A0A1H7FN11</accession>
<feature type="region of interest" description="Disordered" evidence="1">
    <location>
        <begin position="1"/>
        <end position="25"/>
    </location>
</feature>
<evidence type="ECO:0000313" key="3">
    <source>
        <dbReference type="EMBL" id="SEK27379.1"/>
    </source>
</evidence>
<name>A0A1H7FN11_HALLR</name>
<protein>
    <submittedName>
        <fullName evidence="3">Uncharacterized protein</fullName>
    </submittedName>
</protein>
<sequence length="73" mass="8074">MSQEEQLTLPEEDDYHTVTPRVGGRPDGEMDSVGWAMFLILAVLLVPLLPFFAIAYVLSKAFGYLSEQRGAGE</sequence>